<dbReference type="Gene3D" id="2.40.128.270">
    <property type="match status" value="1"/>
</dbReference>
<dbReference type="PANTHER" id="PTHR35535">
    <property type="entry name" value="HEAT SHOCK PROTEIN HSLJ"/>
    <property type="match status" value="1"/>
</dbReference>
<dbReference type="EMBL" id="JAQPZS010000028">
    <property type="protein sequence ID" value="MEJ6498348.1"/>
    <property type="molecule type" value="Genomic_DNA"/>
</dbReference>
<protein>
    <submittedName>
        <fullName evidence="3">Heat-shock protein</fullName>
    </submittedName>
    <submittedName>
        <fullName evidence="4">META domain-containing protein</fullName>
    </submittedName>
</protein>
<gene>
    <name evidence="3" type="ORF">AOG27_16600</name>
    <name evidence="4" type="ORF">PQI24_20125</name>
</gene>
<evidence type="ECO:0000313" key="5">
    <source>
        <dbReference type="Proteomes" id="UP000050378"/>
    </source>
</evidence>
<feature type="chain" id="PRO_5006137394" evidence="1">
    <location>
        <begin position="21"/>
        <end position="133"/>
    </location>
</feature>
<dbReference type="Proteomes" id="UP001377972">
    <property type="component" value="Unassembled WGS sequence"/>
</dbReference>
<dbReference type="InterPro" id="IPR005184">
    <property type="entry name" value="DUF306_Meta_HslJ"/>
</dbReference>
<dbReference type="PATRIC" id="fig|570156.3.peg.1249"/>
<dbReference type="PANTHER" id="PTHR35535:SF1">
    <property type="entry name" value="HEAT SHOCK PROTEIN HSLJ"/>
    <property type="match status" value="1"/>
</dbReference>
<evidence type="ECO:0000313" key="3">
    <source>
        <dbReference type="EMBL" id="KPM82307.1"/>
    </source>
</evidence>
<dbReference type="AlphaFoldDB" id="A0A0P7D1T9"/>
<keyword evidence="6" id="KW-1185">Reference proteome</keyword>
<evidence type="ECO:0000256" key="1">
    <source>
        <dbReference type="SAM" id="SignalP"/>
    </source>
</evidence>
<proteinExistence type="predicted"/>
<dbReference type="Proteomes" id="UP000050378">
    <property type="component" value="Unassembled WGS sequence"/>
</dbReference>
<comment type="caution">
    <text evidence="3">The sequence shown here is derived from an EMBL/GenBank/DDBJ whole genome shotgun (WGS) entry which is preliminary data.</text>
</comment>
<evidence type="ECO:0000313" key="6">
    <source>
        <dbReference type="Proteomes" id="UP001377972"/>
    </source>
</evidence>
<dbReference type="EMBL" id="LJTC01000012">
    <property type="protein sequence ID" value="KPM82307.1"/>
    <property type="molecule type" value="Genomic_DNA"/>
</dbReference>
<dbReference type="InterPro" id="IPR038670">
    <property type="entry name" value="HslJ-like_sf"/>
</dbReference>
<evidence type="ECO:0000313" key="4">
    <source>
        <dbReference type="EMBL" id="MEJ6498348.1"/>
    </source>
</evidence>
<accession>A0A0P7D1T9</accession>
<dbReference type="STRING" id="570156.AOG27_16600"/>
<sequence>MKLVALPLLFVLFCMGCSSTGTVTSEQLKYTQWQLSKVNGLAIPVSQKASIRFIEAMQVNGFAGCNKFFGEGALSEDTLTVNKLGMTRKSCGEQVNELEQQLLSALKEGAAITLTGEKLTLQGEHHFTFIAKN</sequence>
<dbReference type="Pfam" id="PF03724">
    <property type="entry name" value="META"/>
    <property type="match status" value="1"/>
</dbReference>
<dbReference type="RefSeq" id="WP_054554130.1">
    <property type="nucleotide sequence ID" value="NZ_JAQPZS010000028.1"/>
</dbReference>
<dbReference type="InterPro" id="IPR053147">
    <property type="entry name" value="Hsp_HslJ-like"/>
</dbReference>
<keyword evidence="1" id="KW-0732">Signal</keyword>
<reference evidence="4 6" key="2">
    <citation type="submission" date="2023-01" db="EMBL/GenBank/DDBJ databases">
        <title>Trichodesmium-associated heterotrophic epibiont bacteria.</title>
        <authorList>
            <person name="Cleveland C.S."/>
            <person name="Webb E.A."/>
        </authorList>
    </citation>
    <scope>NUCLEOTIDE SEQUENCE [LARGE SCALE GENOMIC DNA]</scope>
    <source>
        <strain evidence="4 6">USCH2</strain>
    </source>
</reference>
<evidence type="ECO:0000259" key="2">
    <source>
        <dbReference type="Pfam" id="PF03724"/>
    </source>
</evidence>
<feature type="signal peptide" evidence="1">
    <location>
        <begin position="1"/>
        <end position="20"/>
    </location>
</feature>
<feature type="domain" description="DUF306" evidence="2">
    <location>
        <begin position="26"/>
        <end position="126"/>
    </location>
</feature>
<reference evidence="3 5" key="1">
    <citation type="submission" date="2015-09" db="EMBL/GenBank/DDBJ databases">
        <title>Draft Genome Sequence of Pseudoalteromonas lipolytica UCD-48B.</title>
        <authorList>
            <person name="Krusor M."/>
            <person name="Coil D.A."/>
            <person name="Lang J.M."/>
            <person name="Eisen J.A."/>
            <person name="Alexiev A."/>
        </authorList>
    </citation>
    <scope>NUCLEOTIDE SEQUENCE [LARGE SCALE GENOMIC DNA]</scope>
    <source>
        <strain evidence="3 5">UCD-48B</strain>
    </source>
</reference>
<dbReference type="OrthoDB" id="5348860at2"/>
<name>A0A0P7D1T9_9GAMM</name>
<organism evidence="3 5">
    <name type="scientific">Pseudoalteromonas lipolytica</name>
    <dbReference type="NCBI Taxonomy" id="570156"/>
    <lineage>
        <taxon>Bacteria</taxon>
        <taxon>Pseudomonadati</taxon>
        <taxon>Pseudomonadota</taxon>
        <taxon>Gammaproteobacteria</taxon>
        <taxon>Alteromonadales</taxon>
        <taxon>Pseudoalteromonadaceae</taxon>
        <taxon>Pseudoalteromonas</taxon>
    </lineage>
</organism>